<evidence type="ECO:0008006" key="3">
    <source>
        <dbReference type="Google" id="ProtNLM"/>
    </source>
</evidence>
<evidence type="ECO:0000313" key="1">
    <source>
        <dbReference type="EMBL" id="MDT0341616.1"/>
    </source>
</evidence>
<proteinExistence type="predicted"/>
<reference evidence="2" key="1">
    <citation type="submission" date="2023-07" db="EMBL/GenBank/DDBJ databases">
        <title>30 novel species of actinomycetes from the DSMZ collection.</title>
        <authorList>
            <person name="Nouioui I."/>
        </authorList>
    </citation>
    <scope>NUCLEOTIDE SEQUENCE [LARGE SCALE GENOMIC DNA]</scope>
    <source>
        <strain evidence="2">DSM 44938</strain>
    </source>
</reference>
<dbReference type="RefSeq" id="WP_311702738.1">
    <property type="nucleotide sequence ID" value="NZ_JAVREL010000001.1"/>
</dbReference>
<organism evidence="1 2">
    <name type="scientific">Streptomyces litchfieldiae</name>
    <dbReference type="NCBI Taxonomy" id="3075543"/>
    <lineage>
        <taxon>Bacteria</taxon>
        <taxon>Bacillati</taxon>
        <taxon>Actinomycetota</taxon>
        <taxon>Actinomycetes</taxon>
        <taxon>Kitasatosporales</taxon>
        <taxon>Streptomycetaceae</taxon>
        <taxon>Streptomyces</taxon>
    </lineage>
</organism>
<sequence length="286" mass="29525">MTETAEWSVAQARTLTFDAPIDELDVRIVHGAVNVVGTDHPVSRVEITEVSGPPLIVRREGSRLTVAYDDLPWKGFLKWLDRKGWRRTAVVSVSVPAAARLHVGVVGASAVISGIAGPVDVRGVSGGSTLVGLTGAVHADTVSGDIDAQALTGELRFNSVSGTLTVIDSRGPLLRGESVSGDMVVDLAPGERPAGLRLNTVSGEVAVRLPDPVDATIAASTASGAISSAFTELRVGGMWGAKELSGTLGSGEGRVQCTTVSGSIALLRRPPAEYDTAAASSLRKDV</sequence>
<evidence type="ECO:0000313" key="2">
    <source>
        <dbReference type="Proteomes" id="UP001183246"/>
    </source>
</evidence>
<gene>
    <name evidence="1" type="ORF">RM590_03010</name>
</gene>
<accession>A0ABU2MJ41</accession>
<protein>
    <recommendedName>
        <fullName evidence="3">Adhesin domain-containing protein</fullName>
    </recommendedName>
</protein>
<comment type="caution">
    <text evidence="1">The sequence shown here is derived from an EMBL/GenBank/DDBJ whole genome shotgun (WGS) entry which is preliminary data.</text>
</comment>
<keyword evidence="2" id="KW-1185">Reference proteome</keyword>
<dbReference type="EMBL" id="JAVREL010000001">
    <property type="protein sequence ID" value="MDT0341616.1"/>
    <property type="molecule type" value="Genomic_DNA"/>
</dbReference>
<dbReference type="Proteomes" id="UP001183246">
    <property type="component" value="Unassembled WGS sequence"/>
</dbReference>
<name>A0ABU2MJ41_9ACTN</name>